<organism evidence="1 2">
    <name type="scientific">Mycetohabitans rhizoxinica (strain DSM 19002 / CIP 109453 / HKI 454)</name>
    <name type="common">Paraburkholderia rhizoxinica</name>
    <dbReference type="NCBI Taxonomy" id="882378"/>
    <lineage>
        <taxon>Bacteria</taxon>
        <taxon>Pseudomonadati</taxon>
        <taxon>Pseudomonadota</taxon>
        <taxon>Betaproteobacteria</taxon>
        <taxon>Burkholderiales</taxon>
        <taxon>Burkholderiaceae</taxon>
        <taxon>Mycetohabitans</taxon>
    </lineage>
</organism>
<sequence>MFKHGPGLAAVACRRGAARVAAGRERSVAAGQRRIVRRATGKAARRTGATAGYVRRGHGERGDAARHTAILEAVDQFAPAHVTRLSKLKKSNMASEAERLAEGIIWLPAMFRAARLTGCGGRNRCTGSRSRRGKGPRAGRVKVQHCAGAGAQRSCAQYSNRCPLA</sequence>
<evidence type="ECO:0000313" key="1">
    <source>
        <dbReference type="EMBL" id="CBW77355.1"/>
    </source>
</evidence>
<dbReference type="HOGENOM" id="CLU_1607773_0_0_4"/>
<geneLocation type="plasmid" evidence="1 2">
    <name>pBRH02</name>
</geneLocation>
<dbReference type="EMBL" id="FR687361">
    <property type="protein sequence ID" value="CBW77355.1"/>
    <property type="molecule type" value="Genomic_DNA"/>
</dbReference>
<dbReference type="KEGG" id="brh:RBRH_00761"/>
<dbReference type="AlphaFoldDB" id="E5AW53"/>
<proteinExistence type="predicted"/>
<protein>
    <submittedName>
        <fullName evidence="1">Putative plasmid stabilization protein</fullName>
    </submittedName>
</protein>
<keyword evidence="1" id="KW-0614">Plasmid</keyword>
<name>E5AW53_MYCRK</name>
<reference key="1">
    <citation type="submission" date="2010-09" db="EMBL/GenBank/DDBJ databases">
        <title>Complete genome sequence of Burkholderia rhizoxinica, the endosymbiont of the phytopathogenic fungus Rhizopus microsporus.</title>
        <authorList>
            <person name="Lackner G."/>
            <person name="Moebius N."/>
            <person name="Partida-Martinez L.P."/>
            <person name="Hertweck C."/>
        </authorList>
    </citation>
    <scope>NUCLEOTIDE SEQUENCE</scope>
    <source>
        <strain>HKI 454</strain>
    </source>
</reference>
<reference evidence="1 2" key="2">
    <citation type="journal article" date="2011" name="J. Bacteriol.">
        <title>Complete genome sequence of Burkholderia rhizoxinica, an endosymbiont of Rhizopus microsporus.</title>
        <authorList>
            <person name="Lackner G."/>
            <person name="Moebius N."/>
            <person name="Partida-Martinez L."/>
            <person name="Hertweck C."/>
        </authorList>
    </citation>
    <scope>NUCLEOTIDE SEQUENCE [LARGE SCALE GENOMIC DNA]</scope>
    <source>
        <strain evidence="2">DSM 19002 / CIP 109453 / HKI 454</strain>
        <plasmid evidence="1 2">pBRH02</plasmid>
    </source>
</reference>
<gene>
    <name evidence="1" type="ordered locus">RBRH_00761</name>
</gene>
<evidence type="ECO:0000313" key="2">
    <source>
        <dbReference type="Proteomes" id="UP000007437"/>
    </source>
</evidence>
<accession>E5AW53</accession>
<dbReference type="Proteomes" id="UP000007437">
    <property type="component" value="Plasmid pBRH02"/>
</dbReference>